<dbReference type="PDB" id="7BFV">
    <property type="method" value="X-ray"/>
    <property type="resolution" value="1.84 A"/>
    <property type="chains" value="A=24-309"/>
</dbReference>
<keyword evidence="2" id="KW-0378">Hydrolase</keyword>
<dbReference type="Proteomes" id="UP000215086">
    <property type="component" value="Chromosome"/>
</dbReference>
<accession>A0A286RIX1</accession>
<dbReference type="EMBL" id="CP018477">
    <property type="protein sequence ID" value="ASV75908.1"/>
    <property type="molecule type" value="Genomic_DNA"/>
</dbReference>
<dbReference type="PDB" id="7BFO">
    <property type="method" value="X-ray"/>
    <property type="resolution" value="1.99 A"/>
    <property type="chains" value="A=24-309"/>
</dbReference>
<comment type="similarity">
    <text evidence="1">Belongs to the 'GDXG' lipolytic enzyme family.</text>
</comment>
<dbReference type="SUPFAM" id="SSF53474">
    <property type="entry name" value="alpha/beta-Hydrolases"/>
    <property type="match status" value="1"/>
</dbReference>
<reference evidence="5 6" key="2">
    <citation type="journal article" name="Front. Microbiol.">
        <title>Sugar Metabolism of the First Thermophilic Planctomycete Thermogutta terrifontis: Comparative Genomic and Transcriptomic Approaches.</title>
        <authorList>
            <person name="Elcheninov A.G."/>
            <person name="Menzel P."/>
            <person name="Gudbergsdottir S.R."/>
            <person name="Slesarev A.I."/>
            <person name="Kadnikov V.V."/>
            <person name="Krogh A."/>
            <person name="Bonch-Osmolovskaya E.A."/>
            <person name="Peng X."/>
            <person name="Kublanov I.V."/>
        </authorList>
    </citation>
    <scope>NUCLEOTIDE SEQUENCE [LARGE SCALE GENOMIC DNA]</scope>
    <source>
        <strain evidence="5 6">R1</strain>
    </source>
</reference>
<dbReference type="Pfam" id="PF20434">
    <property type="entry name" value="BD-FAE"/>
    <property type="match status" value="1"/>
</dbReference>
<sequence>MQNRIMLAGVFVCCVATFGQAPAAEVGRLRYPPEMPGAEVKVYKKVDNVDLKLYIYKPADWKPADRRSAIVFFFGGGWQSGSPAQFRPQCEYFAGRGMVAMAADYRVGSRHNVKVADCVADAKSAIRWVRQHAAELGVDPQKIVASGGSAGGHLAACTVMVPDLEAPEEDHTISSQANAAILFNPVLILSREGLKDHVPRQDWEERLRERLGTEPKAVSPYHHIRAGLPPMIIFHGTADNTVPFETIRLFAEAMKKAGNRCELVPFEGAAHGFFNFGRGDNLAYQKTLELADEFLVEIGFLAPKGESQP</sequence>
<dbReference type="OrthoDB" id="9815425at2"/>
<keyword evidence="6" id="KW-1185">Reference proteome</keyword>
<feature type="chain" id="PRO_5013103694" evidence="3">
    <location>
        <begin position="24"/>
        <end position="309"/>
    </location>
</feature>
<proteinExistence type="evidence at protein level"/>
<evidence type="ECO:0007829" key="7">
    <source>
        <dbReference type="PDB" id="7BFN"/>
    </source>
</evidence>
<feature type="signal peptide" evidence="3">
    <location>
        <begin position="1"/>
        <end position="23"/>
    </location>
</feature>
<organism evidence="5 6">
    <name type="scientific">Thermogutta terrifontis</name>
    <dbReference type="NCBI Taxonomy" id="1331910"/>
    <lineage>
        <taxon>Bacteria</taxon>
        <taxon>Pseudomonadati</taxon>
        <taxon>Planctomycetota</taxon>
        <taxon>Planctomycetia</taxon>
        <taxon>Pirellulales</taxon>
        <taxon>Thermoguttaceae</taxon>
        <taxon>Thermogutta</taxon>
    </lineage>
</organism>
<dbReference type="PANTHER" id="PTHR48081">
    <property type="entry name" value="AB HYDROLASE SUPERFAMILY PROTEIN C4A8.06C"/>
    <property type="match status" value="1"/>
</dbReference>
<protein>
    <submittedName>
        <fullName evidence="5">Putative lipase/esterase</fullName>
    </submittedName>
</protein>
<feature type="domain" description="BD-FAE-like" evidence="4">
    <location>
        <begin position="55"/>
        <end position="253"/>
    </location>
</feature>
<dbReference type="AlphaFoldDB" id="A0A286RIX1"/>
<keyword evidence="7 8" id="KW-0002">3D-structure</keyword>
<evidence type="ECO:0000256" key="2">
    <source>
        <dbReference type="ARBA" id="ARBA00022801"/>
    </source>
</evidence>
<dbReference type="Gene3D" id="3.40.50.1820">
    <property type="entry name" value="alpha/beta hydrolase"/>
    <property type="match status" value="1"/>
</dbReference>
<dbReference type="PDB" id="7BFR">
    <property type="method" value="X-ray"/>
    <property type="resolution" value="1.99 A"/>
    <property type="chains" value="A=24-309"/>
</dbReference>
<dbReference type="InterPro" id="IPR029058">
    <property type="entry name" value="AB_hydrolase_fold"/>
</dbReference>
<evidence type="ECO:0000256" key="3">
    <source>
        <dbReference type="SAM" id="SignalP"/>
    </source>
</evidence>
<dbReference type="PDB" id="7BFN">
    <property type="method" value="X-ray"/>
    <property type="resolution" value="1.70 A"/>
    <property type="chains" value="A=24-309"/>
</dbReference>
<dbReference type="ESTHER" id="9bact-TtEst2">
    <property type="family name" value="BD-FAE"/>
</dbReference>
<evidence type="ECO:0000259" key="4">
    <source>
        <dbReference type="Pfam" id="PF20434"/>
    </source>
</evidence>
<dbReference type="PDB" id="7BFU">
    <property type="method" value="X-ray"/>
    <property type="resolution" value="1.65 A"/>
    <property type="chains" value="A=24-309"/>
</dbReference>
<evidence type="ECO:0000313" key="5">
    <source>
        <dbReference type="EMBL" id="ASV75908.1"/>
    </source>
</evidence>
<keyword evidence="3" id="KW-0732">Signal</keyword>
<dbReference type="PANTHER" id="PTHR48081:SF30">
    <property type="entry name" value="ACETYL-HYDROLASE LIPR-RELATED"/>
    <property type="match status" value="1"/>
</dbReference>
<name>A0A286RIX1_9BACT</name>
<dbReference type="PDB" id="7BFT">
    <property type="method" value="X-ray"/>
    <property type="resolution" value="1.99 A"/>
    <property type="chains" value="A=24-309"/>
</dbReference>
<dbReference type="GO" id="GO:0004806">
    <property type="term" value="F:triacylglycerol lipase activity"/>
    <property type="evidence" value="ECO:0007669"/>
    <property type="project" value="TreeGrafter"/>
</dbReference>
<dbReference type="SMR" id="A0A286RIX1"/>
<dbReference type="RefSeq" id="WP_095415823.1">
    <property type="nucleotide sequence ID" value="NZ_CP018477.1"/>
</dbReference>
<dbReference type="KEGG" id="ttf:THTE_3306"/>
<gene>
    <name evidence="5" type="ORF">THTE_3306</name>
</gene>
<evidence type="ECO:0000313" key="6">
    <source>
        <dbReference type="Proteomes" id="UP000215086"/>
    </source>
</evidence>
<evidence type="ECO:0000256" key="1">
    <source>
        <dbReference type="ARBA" id="ARBA00010515"/>
    </source>
</evidence>
<evidence type="ECO:0007829" key="8">
    <source>
        <dbReference type="PDB" id="7BFO"/>
    </source>
</evidence>
<dbReference type="InterPro" id="IPR049492">
    <property type="entry name" value="BD-FAE-like_dom"/>
</dbReference>
<dbReference type="InterPro" id="IPR050300">
    <property type="entry name" value="GDXG_lipolytic_enzyme"/>
</dbReference>
<reference evidence="7 8" key="1">
    <citation type="journal article" date="2021" name="Molecules">
        <title>A Thermophilic Bacterial Esterase for Scavenging Nerve Agents: A Kinetic, Biophysical and Structural Study.</title>
        <authorList>
            <person name="Bzdrenga J."/>
            <person name="Trenet E."/>
            <person name="Chantegreil F."/>
            <person name="Bernal K."/>
            <person name="Nachon F."/>
            <person name="Brazzolotto X."/>
        </authorList>
    </citation>
    <scope>X-RAY CRYSTALLOGRAPHY (1.65 ANGSTROMS) OF 24-309</scope>
</reference>